<dbReference type="Gene3D" id="3.40.50.300">
    <property type="entry name" value="P-loop containing nucleotide triphosphate hydrolases"/>
    <property type="match status" value="1"/>
</dbReference>
<keyword evidence="4" id="KW-1185">Reference proteome</keyword>
<gene>
    <name evidence="3" type="ORF">FHS83_000149</name>
</gene>
<feature type="repeat" description="TPR" evidence="2">
    <location>
        <begin position="71"/>
        <end position="104"/>
    </location>
</feature>
<dbReference type="RefSeq" id="WP_167079888.1">
    <property type="nucleotide sequence ID" value="NZ_BAAADC010000001.1"/>
</dbReference>
<organism evidence="3 4">
    <name type="scientific">Rhizomicrobium palustre</name>
    <dbReference type="NCBI Taxonomy" id="189966"/>
    <lineage>
        <taxon>Bacteria</taxon>
        <taxon>Pseudomonadati</taxon>
        <taxon>Pseudomonadota</taxon>
        <taxon>Alphaproteobacteria</taxon>
        <taxon>Micropepsales</taxon>
        <taxon>Micropepsaceae</taxon>
        <taxon>Rhizomicrobium</taxon>
    </lineage>
</organism>
<dbReference type="SUPFAM" id="SSF48452">
    <property type="entry name" value="TPR-like"/>
    <property type="match status" value="1"/>
</dbReference>
<dbReference type="Pfam" id="PF13469">
    <property type="entry name" value="Sulfotransfer_3"/>
    <property type="match status" value="1"/>
</dbReference>
<proteinExistence type="predicted"/>
<reference evidence="3 4" key="1">
    <citation type="submission" date="2020-03" db="EMBL/GenBank/DDBJ databases">
        <title>Genomic Encyclopedia of Type Strains, Phase IV (KMG-IV): sequencing the most valuable type-strain genomes for metagenomic binning, comparative biology and taxonomic classification.</title>
        <authorList>
            <person name="Goeker M."/>
        </authorList>
    </citation>
    <scope>NUCLEOTIDE SEQUENCE [LARGE SCALE GENOMIC DNA]</scope>
    <source>
        <strain evidence="3 4">DSM 19867</strain>
    </source>
</reference>
<accession>A0A846MUF1</accession>
<dbReference type="PANTHER" id="PTHR12788">
    <property type="entry name" value="PROTEIN-TYROSINE SULFOTRANSFERASE 2"/>
    <property type="match status" value="1"/>
</dbReference>
<name>A0A846MUF1_9PROT</name>
<keyword evidence="2" id="KW-0802">TPR repeat</keyword>
<dbReference type="PROSITE" id="PS50005">
    <property type="entry name" value="TPR"/>
    <property type="match status" value="1"/>
</dbReference>
<evidence type="ECO:0000313" key="3">
    <source>
        <dbReference type="EMBL" id="NIK86831.1"/>
    </source>
</evidence>
<dbReference type="PANTHER" id="PTHR12788:SF10">
    <property type="entry name" value="PROTEIN-TYROSINE SULFOTRANSFERASE"/>
    <property type="match status" value="1"/>
</dbReference>
<dbReference type="SMART" id="SM00028">
    <property type="entry name" value="TPR"/>
    <property type="match status" value="4"/>
</dbReference>
<protein>
    <submittedName>
        <fullName evidence="3">Tetratricopeptide (TPR) repeat protein</fullName>
    </submittedName>
</protein>
<dbReference type="SUPFAM" id="SSF52540">
    <property type="entry name" value="P-loop containing nucleoside triphosphate hydrolases"/>
    <property type="match status" value="1"/>
</dbReference>
<dbReference type="InterPro" id="IPR026634">
    <property type="entry name" value="TPST-like"/>
</dbReference>
<sequence length="448" mass="50605">MSLADDLLTGKRFFDVGRYDAALICFERILAQAPNQYDAMRAMVITLNAMGRAADALEVCEKARRHHGKRPEYYHLAAQSLEQLGRIDEARRAFEEAIALAPAAVHHYYGLSRLVRFRPGDFYLDKLEMLAKNIYRLSDVEKIELHFALGKAYDDLGRVEEAFHHFAAGNLLRRAQIQYDEAMWLGLFQAMQDVFTPEAIAAFHGVGDPSDVPIFVIGMPRSGTTLVEQILASHPKVFGAGEPLYLHQFLGQGLLGADFPHSLAALKPADLRRFGGTYATRLKTHAPEAARIVDKLPTNFVLAGLIHLVLPRARILHVKRDPLDTCFSCFANLFSQQIDYSYDLGELGRYYRGYAVLMEHWHRVLPPGTILDVSYERLVADFETEARRIVAHVGLEWNPDCLDFYRTDRVVHTLSAAQVREPLYARAVGRAAPYQPFLEPLRNALREG</sequence>
<dbReference type="EMBL" id="JAASRM010000001">
    <property type="protein sequence ID" value="NIK86831.1"/>
    <property type="molecule type" value="Genomic_DNA"/>
</dbReference>
<evidence type="ECO:0000256" key="2">
    <source>
        <dbReference type="PROSITE-ProRule" id="PRU00339"/>
    </source>
</evidence>
<dbReference type="InterPro" id="IPR019734">
    <property type="entry name" value="TPR_rpt"/>
</dbReference>
<dbReference type="GO" id="GO:0008476">
    <property type="term" value="F:protein-tyrosine sulfotransferase activity"/>
    <property type="evidence" value="ECO:0007669"/>
    <property type="project" value="InterPro"/>
</dbReference>
<dbReference type="Proteomes" id="UP000570514">
    <property type="component" value="Unassembled WGS sequence"/>
</dbReference>
<dbReference type="AlphaFoldDB" id="A0A846MUF1"/>
<keyword evidence="1" id="KW-0808">Transferase</keyword>
<dbReference type="InterPro" id="IPR027417">
    <property type="entry name" value="P-loop_NTPase"/>
</dbReference>
<dbReference type="InterPro" id="IPR011990">
    <property type="entry name" value="TPR-like_helical_dom_sf"/>
</dbReference>
<evidence type="ECO:0000313" key="4">
    <source>
        <dbReference type="Proteomes" id="UP000570514"/>
    </source>
</evidence>
<dbReference type="Gene3D" id="1.25.40.10">
    <property type="entry name" value="Tetratricopeptide repeat domain"/>
    <property type="match status" value="1"/>
</dbReference>
<comment type="caution">
    <text evidence="3">The sequence shown here is derived from an EMBL/GenBank/DDBJ whole genome shotgun (WGS) entry which is preliminary data.</text>
</comment>
<dbReference type="Pfam" id="PF12895">
    <property type="entry name" value="ANAPC3"/>
    <property type="match status" value="1"/>
</dbReference>
<evidence type="ECO:0000256" key="1">
    <source>
        <dbReference type="ARBA" id="ARBA00022679"/>
    </source>
</evidence>